<comment type="caution">
    <text evidence="2">The sequence shown here is derived from an EMBL/GenBank/DDBJ whole genome shotgun (WGS) entry which is preliminary data.</text>
</comment>
<dbReference type="Proteomes" id="UP001054889">
    <property type="component" value="Unassembled WGS sequence"/>
</dbReference>
<evidence type="ECO:0000313" key="2">
    <source>
        <dbReference type="EMBL" id="GJM97863.1"/>
    </source>
</evidence>
<dbReference type="EMBL" id="BQKI01000007">
    <property type="protein sequence ID" value="GJM97863.1"/>
    <property type="molecule type" value="Genomic_DNA"/>
</dbReference>
<reference evidence="2" key="2">
    <citation type="submission" date="2021-12" db="EMBL/GenBank/DDBJ databases">
        <title>Resequencing data analysis of finger millet.</title>
        <authorList>
            <person name="Hatakeyama M."/>
            <person name="Aluri S."/>
            <person name="Balachadran M.T."/>
            <person name="Sivarajan S.R."/>
            <person name="Poveda L."/>
            <person name="Shimizu-Inatsugi R."/>
            <person name="Schlapbach R."/>
            <person name="Sreeman S.M."/>
            <person name="Shimizu K.K."/>
        </authorList>
    </citation>
    <scope>NUCLEOTIDE SEQUENCE</scope>
</reference>
<sequence length="98" mass="10415">MDASPSSPSSPSSLKNKLRTTVCGCFGGGGAGAAAGGERVRWRRRAAVGDFRYDSLSYALNFDEGEDDDDAGAPFRYRNFNSRLPPSPKPAQRSTAIA</sequence>
<evidence type="ECO:0000313" key="3">
    <source>
        <dbReference type="Proteomes" id="UP001054889"/>
    </source>
</evidence>
<reference evidence="2" key="1">
    <citation type="journal article" date="2018" name="DNA Res.">
        <title>Multiple hybrid de novo genome assembly of finger millet, an orphan allotetraploid crop.</title>
        <authorList>
            <person name="Hatakeyama M."/>
            <person name="Aluri S."/>
            <person name="Balachadran M.T."/>
            <person name="Sivarajan S.R."/>
            <person name="Patrignani A."/>
            <person name="Gruter S."/>
            <person name="Poveda L."/>
            <person name="Shimizu-Inatsugi R."/>
            <person name="Baeten J."/>
            <person name="Francoijs K.J."/>
            <person name="Nataraja K.N."/>
            <person name="Reddy Y.A.N."/>
            <person name="Phadnis S."/>
            <person name="Ravikumar R.L."/>
            <person name="Schlapbach R."/>
            <person name="Sreeman S.M."/>
            <person name="Shimizu K.K."/>
        </authorList>
    </citation>
    <scope>NUCLEOTIDE SEQUENCE</scope>
</reference>
<feature type="region of interest" description="Disordered" evidence="1">
    <location>
        <begin position="65"/>
        <end position="98"/>
    </location>
</feature>
<organism evidence="2 3">
    <name type="scientific">Eleusine coracana subsp. coracana</name>
    <dbReference type="NCBI Taxonomy" id="191504"/>
    <lineage>
        <taxon>Eukaryota</taxon>
        <taxon>Viridiplantae</taxon>
        <taxon>Streptophyta</taxon>
        <taxon>Embryophyta</taxon>
        <taxon>Tracheophyta</taxon>
        <taxon>Spermatophyta</taxon>
        <taxon>Magnoliopsida</taxon>
        <taxon>Liliopsida</taxon>
        <taxon>Poales</taxon>
        <taxon>Poaceae</taxon>
        <taxon>PACMAD clade</taxon>
        <taxon>Chloridoideae</taxon>
        <taxon>Cynodonteae</taxon>
        <taxon>Eleusininae</taxon>
        <taxon>Eleusine</taxon>
    </lineage>
</organism>
<keyword evidence="3" id="KW-1185">Reference proteome</keyword>
<proteinExistence type="predicted"/>
<protein>
    <submittedName>
        <fullName evidence="2">Uncharacterized protein</fullName>
    </submittedName>
</protein>
<dbReference type="AlphaFoldDB" id="A0AAV5CHQ0"/>
<name>A0AAV5CHQ0_ELECO</name>
<evidence type="ECO:0000256" key="1">
    <source>
        <dbReference type="SAM" id="MobiDB-lite"/>
    </source>
</evidence>
<accession>A0AAV5CHQ0</accession>
<dbReference type="PANTHER" id="PTHR33168">
    <property type="entry name" value="STRESS INDUCED PROTEIN-RELATED"/>
    <property type="match status" value="1"/>
</dbReference>
<gene>
    <name evidence="2" type="primary">ga14820</name>
    <name evidence="2" type="ORF">PR202_ga14820</name>
</gene>